<dbReference type="GeneID" id="30178682"/>
<organism evidence="2 3">
    <name type="scientific">Pichia membranifaciens NRRL Y-2026</name>
    <dbReference type="NCBI Taxonomy" id="763406"/>
    <lineage>
        <taxon>Eukaryota</taxon>
        <taxon>Fungi</taxon>
        <taxon>Dikarya</taxon>
        <taxon>Ascomycota</taxon>
        <taxon>Saccharomycotina</taxon>
        <taxon>Pichiomycetes</taxon>
        <taxon>Pichiales</taxon>
        <taxon>Pichiaceae</taxon>
        <taxon>Pichia</taxon>
    </lineage>
</organism>
<keyword evidence="1" id="KW-1133">Transmembrane helix</keyword>
<dbReference type="EMBL" id="KV454008">
    <property type="protein sequence ID" value="ODQ44161.1"/>
    <property type="molecule type" value="Genomic_DNA"/>
</dbReference>
<keyword evidence="1" id="KW-0472">Membrane</keyword>
<proteinExistence type="predicted"/>
<reference evidence="2 3" key="1">
    <citation type="journal article" date="2016" name="Proc. Natl. Acad. Sci. U.S.A.">
        <title>Comparative genomics of biotechnologically important yeasts.</title>
        <authorList>
            <person name="Riley R."/>
            <person name="Haridas S."/>
            <person name="Wolfe K.H."/>
            <person name="Lopes M.R."/>
            <person name="Hittinger C.T."/>
            <person name="Goeker M."/>
            <person name="Salamov A.A."/>
            <person name="Wisecaver J.H."/>
            <person name="Long T.M."/>
            <person name="Calvey C.H."/>
            <person name="Aerts A.L."/>
            <person name="Barry K.W."/>
            <person name="Choi C."/>
            <person name="Clum A."/>
            <person name="Coughlan A.Y."/>
            <person name="Deshpande S."/>
            <person name="Douglass A.P."/>
            <person name="Hanson S.J."/>
            <person name="Klenk H.-P."/>
            <person name="LaButti K.M."/>
            <person name="Lapidus A."/>
            <person name="Lindquist E.A."/>
            <person name="Lipzen A.M."/>
            <person name="Meier-Kolthoff J.P."/>
            <person name="Ohm R.A."/>
            <person name="Otillar R.P."/>
            <person name="Pangilinan J.L."/>
            <person name="Peng Y."/>
            <person name="Rokas A."/>
            <person name="Rosa C.A."/>
            <person name="Scheuner C."/>
            <person name="Sibirny A.A."/>
            <person name="Slot J.C."/>
            <person name="Stielow J.B."/>
            <person name="Sun H."/>
            <person name="Kurtzman C.P."/>
            <person name="Blackwell M."/>
            <person name="Grigoriev I.V."/>
            <person name="Jeffries T.W."/>
        </authorList>
    </citation>
    <scope>NUCLEOTIDE SEQUENCE [LARGE SCALE GENOMIC DNA]</scope>
    <source>
        <strain evidence="2 3">NRRL Y-2026</strain>
    </source>
</reference>
<sequence>MICALFVCSFAQRCKKGFATYSYIKILTCSFAKSAVKLSFEQVSPTKLTQHMVKRQKNQKNCRIAFNSIAVPGDFLAAAAVFLVDFEQK</sequence>
<feature type="transmembrane region" description="Helical" evidence="1">
    <location>
        <begin position="64"/>
        <end position="84"/>
    </location>
</feature>
<dbReference type="AlphaFoldDB" id="A0A1E3NDF7"/>
<keyword evidence="1" id="KW-0812">Transmembrane</keyword>
<keyword evidence="3" id="KW-1185">Reference proteome</keyword>
<evidence type="ECO:0000313" key="3">
    <source>
        <dbReference type="Proteomes" id="UP000094455"/>
    </source>
</evidence>
<dbReference type="Proteomes" id="UP000094455">
    <property type="component" value="Unassembled WGS sequence"/>
</dbReference>
<evidence type="ECO:0000313" key="2">
    <source>
        <dbReference type="EMBL" id="ODQ44161.1"/>
    </source>
</evidence>
<accession>A0A1E3NDF7</accession>
<dbReference type="RefSeq" id="XP_019015274.1">
    <property type="nucleotide sequence ID" value="XM_019161995.1"/>
</dbReference>
<name>A0A1E3NDF7_9ASCO</name>
<protein>
    <submittedName>
        <fullName evidence="2">Uncharacterized protein</fullName>
    </submittedName>
</protein>
<gene>
    <name evidence="2" type="ORF">PICMEDRAFT_18428</name>
</gene>
<evidence type="ECO:0000256" key="1">
    <source>
        <dbReference type="SAM" id="Phobius"/>
    </source>
</evidence>